<dbReference type="Proteomes" id="UP000012099">
    <property type="component" value="Unassembled WGS sequence"/>
</dbReference>
<keyword evidence="2" id="KW-1185">Reference proteome</keyword>
<sequence>MLDNSEVEIILRRIEEILDVLAHNILLNNSIPKNIIIRAAAEEILDIIQIQ</sequence>
<comment type="caution">
    <text evidence="1">The sequence shown here is derived from an EMBL/GenBank/DDBJ whole genome shotgun (WGS) entry which is preliminary data.</text>
</comment>
<name>A0ABN0IWZ3_9LEPT</name>
<reference evidence="1 2" key="1">
    <citation type="submission" date="2013-01" db="EMBL/GenBank/DDBJ databases">
        <authorList>
            <person name="Harkins D.M."/>
            <person name="Durkin A.S."/>
            <person name="Brinkac L.M."/>
            <person name="Haft D.H."/>
            <person name="Selengut J.D."/>
            <person name="Sanka R."/>
            <person name="DePew J."/>
            <person name="Purushe J."/>
            <person name="Whelen A.C."/>
            <person name="Vinetz J.M."/>
            <person name="Sutton G.G."/>
            <person name="Nierman W.C."/>
            <person name="Fouts D.E."/>
        </authorList>
    </citation>
    <scope>NUCLEOTIDE SEQUENCE [LARGE SCALE GENOMIC DNA]</scope>
    <source>
        <strain evidence="1 2">2007001578</strain>
    </source>
</reference>
<dbReference type="EMBL" id="AHMH02000129">
    <property type="protein sequence ID" value="EMM99108.1"/>
    <property type="molecule type" value="Genomic_DNA"/>
</dbReference>
<gene>
    <name evidence="1" type="ORF">LEP1GSC035_3851</name>
</gene>
<proteinExistence type="predicted"/>
<accession>A0ABN0IWZ3</accession>
<protein>
    <submittedName>
        <fullName evidence="1">Uncharacterized protein</fullName>
    </submittedName>
</protein>
<evidence type="ECO:0000313" key="1">
    <source>
        <dbReference type="EMBL" id="EMM99108.1"/>
    </source>
</evidence>
<organism evidence="1 2">
    <name type="scientific">Leptospira noguchii str. 2007001578</name>
    <dbReference type="NCBI Taxonomy" id="1049974"/>
    <lineage>
        <taxon>Bacteria</taxon>
        <taxon>Pseudomonadati</taxon>
        <taxon>Spirochaetota</taxon>
        <taxon>Spirochaetia</taxon>
        <taxon>Leptospirales</taxon>
        <taxon>Leptospiraceae</taxon>
        <taxon>Leptospira</taxon>
    </lineage>
</organism>
<evidence type="ECO:0000313" key="2">
    <source>
        <dbReference type="Proteomes" id="UP000012099"/>
    </source>
</evidence>